<feature type="compositionally biased region" description="Polar residues" evidence="1">
    <location>
        <begin position="70"/>
        <end position="82"/>
    </location>
</feature>
<dbReference type="Proteomes" id="UP000237271">
    <property type="component" value="Unassembled WGS sequence"/>
</dbReference>
<comment type="caution">
    <text evidence="2">The sequence shown here is derived from an EMBL/GenBank/DDBJ whole genome shotgun (WGS) entry which is preliminary data.</text>
</comment>
<name>A0A2P4XXQ3_9STRA</name>
<keyword evidence="3" id="KW-1185">Reference proteome</keyword>
<dbReference type="OrthoDB" id="10066537at2759"/>
<accession>A0A2P4XXQ3</accession>
<organism evidence="2 3">
    <name type="scientific">Phytophthora palmivora</name>
    <dbReference type="NCBI Taxonomy" id="4796"/>
    <lineage>
        <taxon>Eukaryota</taxon>
        <taxon>Sar</taxon>
        <taxon>Stramenopiles</taxon>
        <taxon>Oomycota</taxon>
        <taxon>Peronosporomycetes</taxon>
        <taxon>Peronosporales</taxon>
        <taxon>Peronosporaceae</taxon>
        <taxon>Phytophthora</taxon>
    </lineage>
</organism>
<evidence type="ECO:0000256" key="1">
    <source>
        <dbReference type="SAM" id="MobiDB-lite"/>
    </source>
</evidence>
<evidence type="ECO:0000313" key="3">
    <source>
        <dbReference type="Proteomes" id="UP000237271"/>
    </source>
</evidence>
<feature type="region of interest" description="Disordered" evidence="1">
    <location>
        <begin position="1"/>
        <end position="117"/>
    </location>
</feature>
<protein>
    <submittedName>
        <fullName evidence="2">Uncharacterized protein</fullName>
    </submittedName>
</protein>
<dbReference type="EMBL" id="NCKW01007209">
    <property type="protein sequence ID" value="POM70249.1"/>
    <property type="molecule type" value="Genomic_DNA"/>
</dbReference>
<sequence>MQQSGARLRCDPTDYAKRQLEKKERAKELREQRQRGVFSEEHTFSPKVNPRNRNHPSPPGSREEIDRFSNMAQRSTGYGHSNNHLDDPSNYGNDALDNLSRRYPNKAPPTPQQQMTSLNVKPLEPGMQAPLSFCSKVGSNGTLGIDLEHDTLFREVRRATGREIEDLPIKKTLAPPRINNHTGP</sequence>
<proteinExistence type="predicted"/>
<reference evidence="2 3" key="1">
    <citation type="journal article" date="2017" name="Genome Biol. Evol.">
        <title>Phytophthora megakarya and P. palmivora, closely related causal agents of cacao black pod rot, underwent increases in genome sizes and gene numbers by different mechanisms.</title>
        <authorList>
            <person name="Ali S.S."/>
            <person name="Shao J."/>
            <person name="Lary D.J."/>
            <person name="Kronmiller B."/>
            <person name="Shen D."/>
            <person name="Strem M.D."/>
            <person name="Amoako-Attah I."/>
            <person name="Akrofi A.Y."/>
            <person name="Begoude B.A."/>
            <person name="Ten Hoopen G.M."/>
            <person name="Coulibaly K."/>
            <person name="Kebe B.I."/>
            <person name="Melnick R.L."/>
            <person name="Guiltinan M.J."/>
            <person name="Tyler B.M."/>
            <person name="Meinhardt L.W."/>
            <person name="Bailey B.A."/>
        </authorList>
    </citation>
    <scope>NUCLEOTIDE SEQUENCE [LARGE SCALE GENOMIC DNA]</scope>
    <source>
        <strain evidence="3">sbr112.9</strain>
    </source>
</reference>
<evidence type="ECO:0000313" key="2">
    <source>
        <dbReference type="EMBL" id="POM70249.1"/>
    </source>
</evidence>
<dbReference type="AlphaFoldDB" id="A0A2P4XXQ3"/>
<feature type="compositionally biased region" description="Basic and acidic residues" evidence="1">
    <location>
        <begin position="8"/>
        <end position="44"/>
    </location>
</feature>
<gene>
    <name evidence="2" type="ORF">PHPALM_13338</name>
</gene>